<organism evidence="1">
    <name type="scientific">hydrothermal vent metagenome</name>
    <dbReference type="NCBI Taxonomy" id="652676"/>
    <lineage>
        <taxon>unclassified sequences</taxon>
        <taxon>metagenomes</taxon>
        <taxon>ecological metagenomes</taxon>
    </lineage>
</organism>
<dbReference type="Gene3D" id="2.40.160.10">
    <property type="entry name" value="Porin"/>
    <property type="match status" value="1"/>
</dbReference>
<protein>
    <recommendedName>
        <fullName evidence="2">Porin domain-containing protein</fullName>
    </recommendedName>
</protein>
<evidence type="ECO:0008006" key="2">
    <source>
        <dbReference type="Google" id="ProtNLM"/>
    </source>
</evidence>
<accession>A0A3B0XN21</accession>
<reference evidence="1" key="1">
    <citation type="submission" date="2018-06" db="EMBL/GenBank/DDBJ databases">
        <authorList>
            <person name="Zhirakovskaya E."/>
        </authorList>
    </citation>
    <scope>NUCLEOTIDE SEQUENCE</scope>
</reference>
<proteinExistence type="predicted"/>
<dbReference type="EMBL" id="UOFJ01000096">
    <property type="protein sequence ID" value="VAW63299.1"/>
    <property type="molecule type" value="Genomic_DNA"/>
</dbReference>
<dbReference type="SUPFAM" id="SSF56935">
    <property type="entry name" value="Porins"/>
    <property type="match status" value="1"/>
</dbReference>
<dbReference type="InterPro" id="IPR023614">
    <property type="entry name" value="Porin_dom_sf"/>
</dbReference>
<name>A0A3B0XN21_9ZZZZ</name>
<gene>
    <name evidence="1" type="ORF">MNBD_GAMMA10-425</name>
</gene>
<evidence type="ECO:0000313" key="1">
    <source>
        <dbReference type="EMBL" id="VAW63299.1"/>
    </source>
</evidence>
<sequence>MSMNKKRLLFPAIATFFIAQPVLAGDWTEKIIIKGFASAVYQQTDDPVFFDGDCERPFISTPAGLAPGACDALAPAGGALGTVNGVTPEEGGVNEDGSFRGTRIGLNINADVNEMVTVQTQFLVEEGPSDFTMSLDWGFINILLSDNSSVRAGKLRLPVGLINEFQNVGIELPWIEAPQLFYATGFEGANITLQSYRGLSYLWEIYVSNWSFSSDIFVGNVDLEGMSLDNLLGYTFKADWNEAIYFQASAFQGNIEFGARVNELLGQTHRTRTFGIGGDVGNFLFYAEFARVTMGLDEQESSTWYASGGYQFGDYTLMATHQSMEKGVDVADELKNEQTIDSITLRYDFSYNTALKFEFSQINTELGTGLFAAGAVTDIKPADSVNMLGLAIDVAF</sequence>
<dbReference type="AlphaFoldDB" id="A0A3B0XN21"/>